<dbReference type="SUPFAM" id="SSF51556">
    <property type="entry name" value="Metallo-dependent hydrolases"/>
    <property type="match status" value="1"/>
</dbReference>
<reference key="1">
    <citation type="submission" date="2010-11" db="EMBL/GenBank/DDBJ databases">
        <title>The complete sequence of chromosome of Isophaera pallida ATCC 43644.</title>
        <authorList>
            <consortium name="US DOE Joint Genome Institute (JGI-PGF)"/>
            <person name="Lucas S."/>
            <person name="Copeland A."/>
            <person name="Lapidus A."/>
            <person name="Bruce D."/>
            <person name="Goodwin L."/>
            <person name="Pitluck S."/>
            <person name="Kyrpides N."/>
            <person name="Mavromatis K."/>
            <person name="Pagani I."/>
            <person name="Ivanova N."/>
            <person name="Saunders E."/>
            <person name="Brettin T."/>
            <person name="Detter J.C."/>
            <person name="Han C."/>
            <person name="Tapia R."/>
            <person name="Land M."/>
            <person name="Hauser L."/>
            <person name="Markowitz V."/>
            <person name="Cheng J.-F."/>
            <person name="Hugenholtz P."/>
            <person name="Woyke T."/>
            <person name="Wu D."/>
            <person name="Eisen J.A."/>
        </authorList>
    </citation>
    <scope>NUCLEOTIDE SEQUENCE</scope>
    <source>
        <strain>ATCC 43644</strain>
    </source>
</reference>
<dbReference type="EMBL" id="CP002353">
    <property type="protein sequence ID" value="ADV61759.1"/>
    <property type="molecule type" value="Genomic_DNA"/>
</dbReference>
<gene>
    <name evidence="3" type="ordered locus">Isop_1172</name>
</gene>
<dbReference type="InterPro" id="IPR032466">
    <property type="entry name" value="Metal_Hydrolase"/>
</dbReference>
<dbReference type="AlphaFoldDB" id="E8R5L0"/>
<dbReference type="InterPro" id="IPR050287">
    <property type="entry name" value="MTA/SAH_deaminase"/>
</dbReference>
<evidence type="ECO:0000259" key="2">
    <source>
        <dbReference type="Pfam" id="PF01979"/>
    </source>
</evidence>
<dbReference type="InterPro" id="IPR006680">
    <property type="entry name" value="Amidohydro-rel"/>
</dbReference>
<sequence>MTVSPRVTIRARWVFPVEGEPIPEGVVTYDRERGRLLRVGPYRGEILDRDLGNAAIVPGFVNAHTHLELSRLQGEPLEMPDPDRDATGSTVAVVPENEVAWLKRVVGQRIGVGLEELARRAAENLQKALRAGTTLLADITTAGASWPAISAAPVGGVVFSEVLGLKRQRGLETNERAWDWLRTVTPQQQVISRCRVGLSPHAPYSTAGWLYQRAAGCGLPLTTHLAEMPEERMLLESGQGPLREFLEELGAWDDEWEPIGPRPTDYIRRDELKQTDWLVAHGNDLRPDELWQFRPDAAPPGKRVALVYCPRTHARFGHPPHPFLELLHQGAIVCLGTDSLASAPTLSVLDEARFLRRRDPRLSGRLLLTMSTLFGAWALRAETITGSLRPGKSADLAVVGLPERDADDPHDLLFDSDRPVLATMFAGRWLDEPDAADSSV</sequence>
<evidence type="ECO:0000313" key="4">
    <source>
        <dbReference type="Proteomes" id="UP000008631"/>
    </source>
</evidence>
<dbReference type="Pfam" id="PF01979">
    <property type="entry name" value="Amidohydro_1"/>
    <property type="match status" value="1"/>
</dbReference>
<evidence type="ECO:0000313" key="3">
    <source>
        <dbReference type="EMBL" id="ADV61759.1"/>
    </source>
</evidence>
<dbReference type="GO" id="GO:0016810">
    <property type="term" value="F:hydrolase activity, acting on carbon-nitrogen (but not peptide) bonds"/>
    <property type="evidence" value="ECO:0007669"/>
    <property type="project" value="InterPro"/>
</dbReference>
<dbReference type="Proteomes" id="UP000008631">
    <property type="component" value="Chromosome"/>
</dbReference>
<dbReference type="HOGENOM" id="CLU_012358_2_5_0"/>
<dbReference type="Gene3D" id="3.20.20.140">
    <property type="entry name" value="Metal-dependent hydrolases"/>
    <property type="match status" value="1"/>
</dbReference>
<evidence type="ECO:0000256" key="1">
    <source>
        <dbReference type="ARBA" id="ARBA00022801"/>
    </source>
</evidence>
<accession>E8R5L0</accession>
<dbReference type="SUPFAM" id="SSF51338">
    <property type="entry name" value="Composite domain of metallo-dependent hydrolases"/>
    <property type="match status" value="1"/>
</dbReference>
<dbReference type="InParanoid" id="E8R5L0"/>
<proteinExistence type="predicted"/>
<protein>
    <submittedName>
        <fullName evidence="3">Amidohydrolase</fullName>
    </submittedName>
</protein>
<dbReference type="PANTHER" id="PTHR43794:SF11">
    <property type="entry name" value="AMIDOHYDROLASE-RELATED DOMAIN-CONTAINING PROTEIN"/>
    <property type="match status" value="1"/>
</dbReference>
<dbReference type="InterPro" id="IPR011059">
    <property type="entry name" value="Metal-dep_hydrolase_composite"/>
</dbReference>
<name>E8R5L0_ISOPI</name>
<keyword evidence="1" id="KW-0378">Hydrolase</keyword>
<organism evidence="3 4">
    <name type="scientific">Isosphaera pallida (strain ATCC 43644 / DSM 9630 / IS1B)</name>
    <dbReference type="NCBI Taxonomy" id="575540"/>
    <lineage>
        <taxon>Bacteria</taxon>
        <taxon>Pseudomonadati</taxon>
        <taxon>Planctomycetota</taxon>
        <taxon>Planctomycetia</taxon>
        <taxon>Isosphaerales</taxon>
        <taxon>Isosphaeraceae</taxon>
        <taxon>Isosphaera</taxon>
    </lineage>
</organism>
<feature type="domain" description="Amidohydrolase-related" evidence="2">
    <location>
        <begin position="56"/>
        <end position="429"/>
    </location>
</feature>
<dbReference type="eggNOG" id="COG0402">
    <property type="taxonomic scope" value="Bacteria"/>
</dbReference>
<dbReference type="KEGG" id="ipa:Isop_1172"/>
<keyword evidence="4" id="KW-1185">Reference proteome</keyword>
<dbReference type="STRING" id="575540.Isop_1172"/>
<dbReference type="PANTHER" id="PTHR43794">
    <property type="entry name" value="AMINOHYDROLASE SSNA-RELATED"/>
    <property type="match status" value="1"/>
</dbReference>
<dbReference type="RefSeq" id="WP_013564048.1">
    <property type="nucleotide sequence ID" value="NC_014962.1"/>
</dbReference>
<reference evidence="3 4" key="2">
    <citation type="journal article" date="2011" name="Stand. Genomic Sci.">
        <title>Complete genome sequence of Isosphaera pallida type strain (IS1B).</title>
        <authorList>
            <consortium name="US DOE Joint Genome Institute (JGI-PGF)"/>
            <person name="Goker M."/>
            <person name="Cleland D."/>
            <person name="Saunders E."/>
            <person name="Lapidus A."/>
            <person name="Nolan M."/>
            <person name="Lucas S."/>
            <person name="Hammon N."/>
            <person name="Deshpande S."/>
            <person name="Cheng J.F."/>
            <person name="Tapia R."/>
            <person name="Han C."/>
            <person name="Goodwin L."/>
            <person name="Pitluck S."/>
            <person name="Liolios K."/>
            <person name="Pagani I."/>
            <person name="Ivanova N."/>
            <person name="Mavromatis K."/>
            <person name="Pati A."/>
            <person name="Chen A."/>
            <person name="Palaniappan K."/>
            <person name="Land M."/>
            <person name="Hauser L."/>
            <person name="Chang Y.J."/>
            <person name="Jeffries C.D."/>
            <person name="Detter J.C."/>
            <person name="Beck B."/>
            <person name="Woyke T."/>
            <person name="Bristow J."/>
            <person name="Eisen J.A."/>
            <person name="Markowitz V."/>
            <person name="Hugenholtz P."/>
            <person name="Kyrpides N.C."/>
            <person name="Klenk H.P."/>
        </authorList>
    </citation>
    <scope>NUCLEOTIDE SEQUENCE [LARGE SCALE GENOMIC DNA]</scope>
    <source>
        <strain evidence="4">ATCC 43644 / DSM 9630 / IS1B</strain>
    </source>
</reference>